<proteinExistence type="inferred from homology"/>
<dbReference type="InterPro" id="IPR029044">
    <property type="entry name" value="Nucleotide-diphossugar_trans"/>
</dbReference>
<dbReference type="RefSeq" id="WP_145050935.1">
    <property type="nucleotide sequence ID" value="NZ_JAVDTR010000006.1"/>
</dbReference>
<accession>A0AAP5H1D4</accession>
<sequence length="299" mass="34000">MKATVAICTYNRAYDLSESVHSAIQQHAEFEYEIIVIDNNSTDDTAKLVQEIRAGEGGERVKYVLEKTPGLSAARNRAIREARGQYILFLDDDAIASPLWIQHIVGVFDSDQAIGVVGGKIEPLWESRKPDWIPSENLSLYTILDYADHVVEMPSPSIPFGANVAFRTQVFRDIAPFREDLGRVGKNLLSNEESELIARIRVHHKVFYTPFGSVQHKVSKERTTKNWFLRRVFWQGVSDAVRKKDKGAVRTLKHAIRLGQGVIRALLCIYSPKRFTRQLAQICYRNGLIIGILRYNSKE</sequence>
<dbReference type="Proteomes" id="UP001254832">
    <property type="component" value="Unassembled WGS sequence"/>
</dbReference>
<dbReference type="AlphaFoldDB" id="A0AAP5H1D4"/>
<protein>
    <submittedName>
        <fullName evidence="3">Glycosyltransferase involved in cell wall biosynthesis</fullName>
    </submittedName>
</protein>
<organism evidence="3 4">
    <name type="scientific">Paenibacillus amylolyticus</name>
    <dbReference type="NCBI Taxonomy" id="1451"/>
    <lineage>
        <taxon>Bacteria</taxon>
        <taxon>Bacillati</taxon>
        <taxon>Bacillota</taxon>
        <taxon>Bacilli</taxon>
        <taxon>Bacillales</taxon>
        <taxon>Paenibacillaceae</taxon>
        <taxon>Paenibacillus</taxon>
    </lineage>
</organism>
<dbReference type="CDD" id="cd00761">
    <property type="entry name" value="Glyco_tranf_GTA_type"/>
    <property type="match status" value="1"/>
</dbReference>
<gene>
    <name evidence="3" type="ORF">J2W91_002484</name>
</gene>
<dbReference type="PANTHER" id="PTHR22916">
    <property type="entry name" value="GLYCOSYLTRANSFERASE"/>
    <property type="match status" value="1"/>
</dbReference>
<dbReference type="InterPro" id="IPR001173">
    <property type="entry name" value="Glyco_trans_2-like"/>
</dbReference>
<dbReference type="Gene3D" id="3.90.550.10">
    <property type="entry name" value="Spore Coat Polysaccharide Biosynthesis Protein SpsA, Chain A"/>
    <property type="match status" value="1"/>
</dbReference>
<comment type="similarity">
    <text evidence="1">Belongs to the glycosyltransferase 2 family.</text>
</comment>
<evidence type="ECO:0000313" key="4">
    <source>
        <dbReference type="Proteomes" id="UP001254832"/>
    </source>
</evidence>
<dbReference type="Pfam" id="PF00535">
    <property type="entry name" value="Glycos_transf_2"/>
    <property type="match status" value="1"/>
</dbReference>
<dbReference type="SUPFAM" id="SSF53448">
    <property type="entry name" value="Nucleotide-diphospho-sugar transferases"/>
    <property type="match status" value="1"/>
</dbReference>
<feature type="domain" description="Glycosyltransferase 2-like" evidence="2">
    <location>
        <begin position="4"/>
        <end position="173"/>
    </location>
</feature>
<evidence type="ECO:0000256" key="1">
    <source>
        <dbReference type="ARBA" id="ARBA00006739"/>
    </source>
</evidence>
<comment type="caution">
    <text evidence="3">The sequence shown here is derived from an EMBL/GenBank/DDBJ whole genome shotgun (WGS) entry which is preliminary data.</text>
</comment>
<dbReference type="EMBL" id="JAVDTR010000006">
    <property type="protein sequence ID" value="MDR6724022.1"/>
    <property type="molecule type" value="Genomic_DNA"/>
</dbReference>
<evidence type="ECO:0000313" key="3">
    <source>
        <dbReference type="EMBL" id="MDR6724022.1"/>
    </source>
</evidence>
<evidence type="ECO:0000259" key="2">
    <source>
        <dbReference type="Pfam" id="PF00535"/>
    </source>
</evidence>
<reference evidence="3" key="1">
    <citation type="submission" date="2023-07" db="EMBL/GenBank/DDBJ databases">
        <title>Sorghum-associated microbial communities from plants grown in Nebraska, USA.</title>
        <authorList>
            <person name="Schachtman D."/>
        </authorList>
    </citation>
    <scope>NUCLEOTIDE SEQUENCE</scope>
    <source>
        <strain evidence="3">BE80</strain>
    </source>
</reference>
<name>A0AAP5H1D4_PAEAM</name>